<feature type="region of interest" description="Disordered" evidence="5">
    <location>
        <begin position="193"/>
        <end position="231"/>
    </location>
</feature>
<feature type="coiled-coil region" evidence="4">
    <location>
        <begin position="59"/>
        <end position="90"/>
    </location>
</feature>
<evidence type="ECO:0000256" key="3">
    <source>
        <dbReference type="RuleBase" id="RU003876"/>
    </source>
</evidence>
<protein>
    <recommendedName>
        <fullName evidence="9">Nucleosome assembly protein</fullName>
    </recommendedName>
</protein>
<keyword evidence="4" id="KW-0175">Coiled coil</keyword>
<name>A0A2K1KF93_PHYPA</name>
<dbReference type="InterPro" id="IPR037231">
    <property type="entry name" value="NAP-like_sf"/>
</dbReference>
<dbReference type="Proteomes" id="UP000006727">
    <property type="component" value="Chromosome 6"/>
</dbReference>
<dbReference type="PANTHER" id="PTHR11875">
    <property type="entry name" value="TESTIS-SPECIFIC Y-ENCODED PROTEIN"/>
    <property type="match status" value="1"/>
</dbReference>
<dbReference type="GO" id="GO:0000724">
    <property type="term" value="P:double-strand break repair via homologous recombination"/>
    <property type="evidence" value="ECO:0007669"/>
    <property type="project" value="UniProtKB-ARBA"/>
</dbReference>
<dbReference type="STRING" id="3218.A0A2K1KF93"/>
<dbReference type="GO" id="GO:0042393">
    <property type="term" value="F:histone binding"/>
    <property type="evidence" value="ECO:0000318"/>
    <property type="project" value="GO_Central"/>
</dbReference>
<evidence type="ECO:0000313" key="8">
    <source>
        <dbReference type="Proteomes" id="UP000006727"/>
    </source>
</evidence>
<keyword evidence="8" id="KW-1185">Reference proteome</keyword>
<dbReference type="AlphaFoldDB" id="A0A2K1KF93"/>
<dbReference type="EMBL" id="ABEU02000006">
    <property type="protein sequence ID" value="PNR52448.1"/>
    <property type="molecule type" value="Genomic_DNA"/>
</dbReference>
<dbReference type="GO" id="GO:0003682">
    <property type="term" value="F:chromatin binding"/>
    <property type="evidence" value="ECO:0000318"/>
    <property type="project" value="GO_Central"/>
</dbReference>
<accession>A0A2K1KF93</accession>
<dbReference type="SUPFAM" id="SSF143113">
    <property type="entry name" value="NAP-like"/>
    <property type="match status" value="1"/>
</dbReference>
<evidence type="ECO:0000313" key="6">
    <source>
        <dbReference type="EMBL" id="PNR52448.1"/>
    </source>
</evidence>
<keyword evidence="2" id="KW-0143">Chaperone</keyword>
<dbReference type="Gramene" id="Pp3c6_11420V3.2">
    <property type="protein sequence ID" value="Pp3c6_11420V3.2"/>
    <property type="gene ID" value="Pp3c6_11420"/>
</dbReference>
<dbReference type="GO" id="GO:0006334">
    <property type="term" value="P:nucleosome assembly"/>
    <property type="evidence" value="ECO:0000318"/>
    <property type="project" value="GO_Central"/>
</dbReference>
<dbReference type="Pfam" id="PF00956">
    <property type="entry name" value="NAP"/>
    <property type="match status" value="1"/>
</dbReference>
<sequence>MSELSQSYNSNCVSLKALSDVDRETRVNVLKEKLQSLAGNPSGFLEKLPPKPKRRVIVLEGLQAEHDELEAKFKKERAALEAKCQKLYEEFPMLKSPWKRTRSRVPEFWLTAMNNEIVGMQAIEWNVGKNLTEKVMKKKAKKGAKNTKPVAKTEQCESFFNFFSPPRLLPEDDVIDQEAGQLQDSVLNDYDIGGALDGEDYEDNDDDEEGDDEDEDEDEDDDEEDDDEEVRGRNFIHKKFHSLGFYGYFKLTPECLPYFCTCLDTIKSVERVRLEAATMADFTSSKRKGENSTARCELHEAIGAIFYTGAYQTMSVISTVVNISCKREHHLPQPAASATFNLRTGSHADSQLWRIDCMLELVFRSLVLLRSHLECPLFNFCS</sequence>
<dbReference type="EnsemblPlants" id="Pp3c6_11420V3.1">
    <property type="protein sequence ID" value="Pp3c6_11420V3.1"/>
    <property type="gene ID" value="Pp3c6_11420"/>
</dbReference>
<organism evidence="6">
    <name type="scientific">Physcomitrium patens</name>
    <name type="common">Spreading-leaved earth moss</name>
    <name type="synonym">Physcomitrella patens</name>
    <dbReference type="NCBI Taxonomy" id="3218"/>
    <lineage>
        <taxon>Eukaryota</taxon>
        <taxon>Viridiplantae</taxon>
        <taxon>Streptophyta</taxon>
        <taxon>Embryophyta</taxon>
        <taxon>Bryophyta</taxon>
        <taxon>Bryophytina</taxon>
        <taxon>Bryopsida</taxon>
        <taxon>Funariidae</taxon>
        <taxon>Funariales</taxon>
        <taxon>Funariaceae</taxon>
        <taxon>Physcomitrium</taxon>
    </lineage>
</organism>
<dbReference type="GO" id="GO:0000785">
    <property type="term" value="C:chromatin"/>
    <property type="evidence" value="ECO:0000318"/>
    <property type="project" value="GO_Central"/>
</dbReference>
<dbReference type="EnsemblPlants" id="Pp3c6_11420V3.2">
    <property type="protein sequence ID" value="Pp3c6_11420V3.2"/>
    <property type="gene ID" value="Pp3c6_11420"/>
</dbReference>
<dbReference type="InParanoid" id="A0A2K1KF93"/>
<gene>
    <name evidence="6" type="ORF">PHYPA_008822</name>
</gene>
<dbReference type="InterPro" id="IPR002164">
    <property type="entry name" value="NAP_family"/>
</dbReference>
<feature type="compositionally biased region" description="Acidic residues" evidence="5">
    <location>
        <begin position="197"/>
        <end position="229"/>
    </location>
</feature>
<evidence type="ECO:0008006" key="9">
    <source>
        <dbReference type="Google" id="ProtNLM"/>
    </source>
</evidence>
<evidence type="ECO:0000256" key="1">
    <source>
        <dbReference type="ARBA" id="ARBA00009947"/>
    </source>
</evidence>
<proteinExistence type="inferred from homology"/>
<reference evidence="6 8" key="1">
    <citation type="journal article" date="2008" name="Science">
        <title>The Physcomitrella genome reveals evolutionary insights into the conquest of land by plants.</title>
        <authorList>
            <person name="Rensing S."/>
            <person name="Lang D."/>
            <person name="Zimmer A."/>
            <person name="Terry A."/>
            <person name="Salamov A."/>
            <person name="Shapiro H."/>
            <person name="Nishiyama T."/>
            <person name="Perroud P.-F."/>
            <person name="Lindquist E."/>
            <person name="Kamisugi Y."/>
            <person name="Tanahashi T."/>
            <person name="Sakakibara K."/>
            <person name="Fujita T."/>
            <person name="Oishi K."/>
            <person name="Shin-I T."/>
            <person name="Kuroki Y."/>
            <person name="Toyoda A."/>
            <person name="Suzuki Y."/>
            <person name="Hashimoto A."/>
            <person name="Yamaguchi K."/>
            <person name="Sugano A."/>
            <person name="Kohara Y."/>
            <person name="Fujiyama A."/>
            <person name="Anterola A."/>
            <person name="Aoki S."/>
            <person name="Ashton N."/>
            <person name="Barbazuk W.B."/>
            <person name="Barker E."/>
            <person name="Bennetzen J."/>
            <person name="Bezanilla M."/>
            <person name="Blankenship R."/>
            <person name="Cho S.H."/>
            <person name="Dutcher S."/>
            <person name="Estelle M."/>
            <person name="Fawcett J.A."/>
            <person name="Gundlach H."/>
            <person name="Hanada K."/>
            <person name="Heyl A."/>
            <person name="Hicks K.A."/>
            <person name="Hugh J."/>
            <person name="Lohr M."/>
            <person name="Mayer K."/>
            <person name="Melkozernov A."/>
            <person name="Murata T."/>
            <person name="Nelson D."/>
            <person name="Pils B."/>
            <person name="Prigge M."/>
            <person name="Reiss B."/>
            <person name="Renner T."/>
            <person name="Rombauts S."/>
            <person name="Rushton P."/>
            <person name="Sanderfoot A."/>
            <person name="Schween G."/>
            <person name="Shiu S.-H."/>
            <person name="Stueber K."/>
            <person name="Theodoulou F.L."/>
            <person name="Tu H."/>
            <person name="Van de Peer Y."/>
            <person name="Verrier P.J."/>
            <person name="Waters E."/>
            <person name="Wood A."/>
            <person name="Yang L."/>
            <person name="Cove D."/>
            <person name="Cuming A."/>
            <person name="Hasebe M."/>
            <person name="Lucas S."/>
            <person name="Mishler D.B."/>
            <person name="Reski R."/>
            <person name="Grigoriev I."/>
            <person name="Quatrano R.S."/>
            <person name="Boore J.L."/>
        </authorList>
    </citation>
    <scope>NUCLEOTIDE SEQUENCE [LARGE SCALE GENOMIC DNA]</scope>
    <source>
        <strain evidence="7 8">cv. Gransden 2004</strain>
    </source>
</reference>
<dbReference type="Gene3D" id="1.20.5.1500">
    <property type="match status" value="1"/>
</dbReference>
<evidence type="ECO:0000313" key="7">
    <source>
        <dbReference type="EnsemblPlants" id="Pp3c6_11420V3.1"/>
    </source>
</evidence>
<evidence type="ECO:0000256" key="2">
    <source>
        <dbReference type="ARBA" id="ARBA00023186"/>
    </source>
</evidence>
<dbReference type="GO" id="GO:0005634">
    <property type="term" value="C:nucleus"/>
    <property type="evidence" value="ECO:0000318"/>
    <property type="project" value="GO_Central"/>
</dbReference>
<dbReference type="Gene3D" id="3.30.1120.90">
    <property type="entry name" value="Nucleosome assembly protein"/>
    <property type="match status" value="1"/>
</dbReference>
<dbReference type="Gramene" id="Pp3c6_11420V3.1">
    <property type="protein sequence ID" value="Pp3c6_11420V3.1"/>
    <property type="gene ID" value="Pp3c6_11420"/>
</dbReference>
<comment type="similarity">
    <text evidence="1 3">Belongs to the nucleosome assembly protein (NAP) family.</text>
</comment>
<evidence type="ECO:0000256" key="4">
    <source>
        <dbReference type="SAM" id="Coils"/>
    </source>
</evidence>
<dbReference type="PaxDb" id="3218-PP1S113_126V6.1"/>
<reference evidence="7" key="3">
    <citation type="submission" date="2020-12" db="UniProtKB">
        <authorList>
            <consortium name="EnsemblPlants"/>
        </authorList>
    </citation>
    <scope>IDENTIFICATION</scope>
</reference>
<reference evidence="6 8" key="2">
    <citation type="journal article" date="2018" name="Plant J.">
        <title>The Physcomitrella patens chromosome-scale assembly reveals moss genome structure and evolution.</title>
        <authorList>
            <person name="Lang D."/>
            <person name="Ullrich K.K."/>
            <person name="Murat F."/>
            <person name="Fuchs J."/>
            <person name="Jenkins J."/>
            <person name="Haas F.B."/>
            <person name="Piednoel M."/>
            <person name="Gundlach H."/>
            <person name="Van Bel M."/>
            <person name="Meyberg R."/>
            <person name="Vives C."/>
            <person name="Morata J."/>
            <person name="Symeonidi A."/>
            <person name="Hiss M."/>
            <person name="Muchero W."/>
            <person name="Kamisugi Y."/>
            <person name="Saleh O."/>
            <person name="Blanc G."/>
            <person name="Decker E.L."/>
            <person name="van Gessel N."/>
            <person name="Grimwood J."/>
            <person name="Hayes R.D."/>
            <person name="Graham S.W."/>
            <person name="Gunter L.E."/>
            <person name="McDaniel S.F."/>
            <person name="Hoernstein S.N.W."/>
            <person name="Larsson A."/>
            <person name="Li F.W."/>
            <person name="Perroud P.F."/>
            <person name="Phillips J."/>
            <person name="Ranjan P."/>
            <person name="Rokshar D.S."/>
            <person name="Rothfels C.J."/>
            <person name="Schneider L."/>
            <person name="Shu S."/>
            <person name="Stevenson D.W."/>
            <person name="Thummler F."/>
            <person name="Tillich M."/>
            <person name="Villarreal Aguilar J.C."/>
            <person name="Widiez T."/>
            <person name="Wong G.K."/>
            <person name="Wymore A."/>
            <person name="Zhang Y."/>
            <person name="Zimmer A.D."/>
            <person name="Quatrano R.S."/>
            <person name="Mayer K.F.X."/>
            <person name="Goodstein D."/>
            <person name="Casacuberta J.M."/>
            <person name="Vandepoele K."/>
            <person name="Reski R."/>
            <person name="Cuming A.C."/>
            <person name="Tuskan G.A."/>
            <person name="Maumus F."/>
            <person name="Salse J."/>
            <person name="Schmutz J."/>
            <person name="Rensing S.A."/>
        </authorList>
    </citation>
    <scope>NUCLEOTIDE SEQUENCE [LARGE SCALE GENOMIC DNA]</scope>
    <source>
        <strain evidence="7 8">cv. Gransden 2004</strain>
    </source>
</reference>
<evidence type="ECO:0000256" key="5">
    <source>
        <dbReference type="SAM" id="MobiDB-lite"/>
    </source>
</evidence>